<dbReference type="GeneID" id="23865533"/>
<organism evidence="1 2">
    <name type="scientific">Trypanosoma brucei gambiense (strain MHOM/CI/86/DAL972)</name>
    <dbReference type="NCBI Taxonomy" id="679716"/>
    <lineage>
        <taxon>Eukaryota</taxon>
        <taxon>Discoba</taxon>
        <taxon>Euglenozoa</taxon>
        <taxon>Kinetoplastea</taxon>
        <taxon>Metakinetoplastina</taxon>
        <taxon>Trypanosomatida</taxon>
        <taxon>Trypanosomatidae</taxon>
        <taxon>Trypanosoma</taxon>
    </lineage>
</organism>
<evidence type="ECO:0000313" key="2">
    <source>
        <dbReference type="Proteomes" id="UP000002316"/>
    </source>
</evidence>
<reference evidence="2" key="1">
    <citation type="journal article" date="2010" name="PLoS Negl. Trop. Dis.">
        <title>The genome sequence of Trypanosoma brucei gambiense, causative agent of chronic human african trypanosomiasis.</title>
        <authorList>
            <person name="Jackson A.P."/>
            <person name="Sanders M."/>
            <person name="Berry A."/>
            <person name="McQuillan J."/>
            <person name="Aslett M.A."/>
            <person name="Quail M.A."/>
            <person name="Chukualim B."/>
            <person name="Capewell P."/>
            <person name="MacLeod A."/>
            <person name="Melville S.E."/>
            <person name="Gibson W."/>
            <person name="Barry J.D."/>
            <person name="Berriman M."/>
            <person name="Hertz-Fowler C."/>
        </authorList>
    </citation>
    <scope>NUCLEOTIDE SEQUENCE [LARGE SCALE GENOMIC DNA]</scope>
    <source>
        <strain evidence="2">MHOM/CI/86/DAL972</strain>
    </source>
</reference>
<gene>
    <name evidence="1" type="ORF">TbgDal_X4550</name>
</gene>
<dbReference type="KEGG" id="tbg:TbgDal_X4550"/>
<proteinExistence type="predicted"/>
<sequence>MQLCIPPFCFQCVSVSPVRRRLNWLLQNNYEKETTKTFILWIPFLLFLMSFPESLPTLPPLEKKGKQRYTSNRSKSLLRIINNSGGEILLFNSIFQSILPHSHHLLLFSLLYYFKRVHMDPEIHKGRATRFQRVCYFFFYCCYCRCSF</sequence>
<dbReference type="Proteomes" id="UP000002316">
    <property type="component" value="Chromosome 10"/>
</dbReference>
<name>D0A276_TRYB9</name>
<dbReference type="EMBL" id="FN554973">
    <property type="protein sequence ID" value="CBH15370.1"/>
    <property type="molecule type" value="Genomic_DNA"/>
</dbReference>
<protein>
    <submittedName>
        <fullName evidence="1">Uncharacterized protein</fullName>
    </submittedName>
</protein>
<dbReference type="RefSeq" id="XP_011777634.1">
    <property type="nucleotide sequence ID" value="XM_011779332.1"/>
</dbReference>
<evidence type="ECO:0000313" key="1">
    <source>
        <dbReference type="EMBL" id="CBH15370.1"/>
    </source>
</evidence>
<accession>D0A276</accession>
<dbReference type="AlphaFoldDB" id="D0A276"/>